<name>A0A1M6I7C7_9BACT</name>
<evidence type="ECO:0000256" key="1">
    <source>
        <dbReference type="SAM" id="Coils"/>
    </source>
</evidence>
<dbReference type="Pfam" id="PF13087">
    <property type="entry name" value="AAA_12"/>
    <property type="match status" value="1"/>
</dbReference>
<dbReference type="InterPro" id="IPR027417">
    <property type="entry name" value="P-loop_NTPase"/>
</dbReference>
<dbReference type="InterPro" id="IPR041677">
    <property type="entry name" value="DNA2/NAM7_AAA_11"/>
</dbReference>
<feature type="domain" description="DNA2/NAM7 helicase helicase" evidence="2">
    <location>
        <begin position="260"/>
        <end position="552"/>
    </location>
</feature>
<reference evidence="4 5" key="1">
    <citation type="submission" date="2016-11" db="EMBL/GenBank/DDBJ databases">
        <authorList>
            <person name="Jaros S."/>
            <person name="Januszkiewicz K."/>
            <person name="Wedrychowicz H."/>
        </authorList>
    </citation>
    <scope>NUCLEOTIDE SEQUENCE [LARGE SCALE GENOMIC DNA]</scope>
    <source>
        <strain evidence="4 5">DSM 18772</strain>
    </source>
</reference>
<dbReference type="OrthoDB" id="9757917at2"/>
<dbReference type="InterPro" id="IPR041679">
    <property type="entry name" value="DNA2/NAM7-like_C"/>
</dbReference>
<dbReference type="PANTHER" id="PTHR10887:SF495">
    <property type="entry name" value="HELICASE SENATAXIN ISOFORM X1-RELATED"/>
    <property type="match status" value="1"/>
</dbReference>
<dbReference type="STRING" id="1123071.SAMN02745181_1707"/>
<evidence type="ECO:0000313" key="5">
    <source>
        <dbReference type="Proteomes" id="UP000184510"/>
    </source>
</evidence>
<dbReference type="InterPro" id="IPR045055">
    <property type="entry name" value="DNA2/NAM7-like"/>
</dbReference>
<keyword evidence="5" id="KW-1185">Reference proteome</keyword>
<gene>
    <name evidence="4" type="ORF">SAMN02745181_1707</name>
</gene>
<evidence type="ECO:0000259" key="2">
    <source>
        <dbReference type="Pfam" id="PF13086"/>
    </source>
</evidence>
<dbReference type="CDD" id="cd18808">
    <property type="entry name" value="SF1_C_Upf1"/>
    <property type="match status" value="1"/>
</dbReference>
<dbReference type="InParanoid" id="A0A1M6I7C7"/>
<accession>A0A1M6I7C7</accession>
<dbReference type="Pfam" id="PF13086">
    <property type="entry name" value="AAA_11"/>
    <property type="match status" value="1"/>
</dbReference>
<dbReference type="Gene3D" id="3.40.50.300">
    <property type="entry name" value="P-loop containing nucleotide triphosphate hydrolases"/>
    <property type="match status" value="2"/>
</dbReference>
<protein>
    <submittedName>
        <fullName evidence="4">AAA domain-containing protein</fullName>
    </submittedName>
</protein>
<feature type="coiled-coil region" evidence="1">
    <location>
        <begin position="360"/>
        <end position="387"/>
    </location>
</feature>
<feature type="domain" description="DNA2/NAM7 helicase-like C-terminal" evidence="3">
    <location>
        <begin position="584"/>
        <end position="768"/>
    </location>
</feature>
<organism evidence="4 5">
    <name type="scientific">Rubritalea squalenifaciens DSM 18772</name>
    <dbReference type="NCBI Taxonomy" id="1123071"/>
    <lineage>
        <taxon>Bacteria</taxon>
        <taxon>Pseudomonadati</taxon>
        <taxon>Verrucomicrobiota</taxon>
        <taxon>Verrucomicrobiia</taxon>
        <taxon>Verrucomicrobiales</taxon>
        <taxon>Rubritaleaceae</taxon>
        <taxon>Rubritalea</taxon>
    </lineage>
</organism>
<keyword evidence="1" id="KW-0175">Coiled coil</keyword>
<dbReference type="RefSeq" id="WP_159434872.1">
    <property type="nucleotide sequence ID" value="NZ_FQYR01000003.1"/>
</dbReference>
<evidence type="ECO:0000313" key="4">
    <source>
        <dbReference type="EMBL" id="SHJ30350.1"/>
    </source>
</evidence>
<dbReference type="PANTHER" id="PTHR10887">
    <property type="entry name" value="DNA2/NAM7 HELICASE FAMILY"/>
    <property type="match status" value="1"/>
</dbReference>
<dbReference type="AlphaFoldDB" id="A0A1M6I7C7"/>
<proteinExistence type="predicted"/>
<sequence>MSIRSLVAWLRECYREDRSRAGVRDFYGSDVMHRRMTRDEEKLLNDLLESEHLPPRYAEKASAYAQLHSKERDLIYGALLVCGKSMGRVYRAPLIIVEAEFLHEDSSTGFSLKSGTWRLNPCAMELLDGNDGLEAELLQVLSSECLSHEVVGDIRRSIEVHCTGVETRNLLDWPYLLKSKQVEDAGRDSSITVLPACGLANVTKSVSARGVLNELGSMTTYTDQAFSRPLRALYSGEQFKNKVDDTNALMVPTTLSIPQERILRSVRSNALTVCYGPPGTGKSFTLAAIALDHVARGERVLVVSRGDHAVDVLHHKIDSMLEAGEATVRAGRKHYLRELKSYLELCLSGRTVDGIELVNLGQRELEIEEQIARIQKVERDLEREFAASISRGAVMAKPDKGWFDDLRNYLSKRSVSKRPLLAEMMMYLEQLHAEREKMVREYGRLERQCRLVKILDSPGSRKDLKALLEGMRKLQGHRQEEIFKTIDFSLIYEALPIWLTKCDDLHRVLPLTREQFDVVIIDEASQCDLASVMPALQRAKRAVIAGDTKQLRHVSFVSENLLRQHAMKSSIDAETLESYHYRKRSLMDVACDQVYAADQTGFLDEHFRSHPSIISFSNKRFYHDSLKLMREQPWVSSQDQLFGHRCRGVRGGDGVNQAEVHAIVKELRKIAQKEIMLPVHACCKVGVLSPFRAQVDAIMQAVQEELSSKELDRLMRGHQLAIGTAHQFQGEERDVMLISLCLTSACSQQTRRFLEREDVFNVSITRAKLLQRVYYSIDSSSLPLDSLLGDYLRHVSEGSNNYFSSGSEAMDAFANEVAMRLQKLGAQVIQEGVVAGMDVDLVLIHRSKVLGIDLVGFPGAMLGAIAQRKAQLLGRTGLRMLPLGYVEWQSRTEDCLRLISGQLGLKLIS</sequence>
<evidence type="ECO:0000259" key="3">
    <source>
        <dbReference type="Pfam" id="PF13087"/>
    </source>
</evidence>
<dbReference type="GO" id="GO:0004386">
    <property type="term" value="F:helicase activity"/>
    <property type="evidence" value="ECO:0007669"/>
    <property type="project" value="InterPro"/>
</dbReference>
<dbReference type="SUPFAM" id="SSF52540">
    <property type="entry name" value="P-loop containing nucleoside triphosphate hydrolases"/>
    <property type="match status" value="1"/>
</dbReference>
<dbReference type="Proteomes" id="UP000184510">
    <property type="component" value="Unassembled WGS sequence"/>
</dbReference>
<dbReference type="EMBL" id="FQYR01000003">
    <property type="protein sequence ID" value="SHJ30350.1"/>
    <property type="molecule type" value="Genomic_DNA"/>
</dbReference>
<dbReference type="InterPro" id="IPR047187">
    <property type="entry name" value="SF1_C_Upf1"/>
</dbReference>